<dbReference type="Proteomes" id="UP000244928">
    <property type="component" value="Chromosome"/>
</dbReference>
<reference evidence="2 3" key="1">
    <citation type="submission" date="2016-04" db="EMBL/GenBank/DDBJ databases">
        <title>Complete genome sequence of Dietzia lutea YIM 80766T, a strain isolated from desert soil in Egypt.</title>
        <authorList>
            <person name="Zhao J."/>
            <person name="Hu B."/>
            <person name="Geng S."/>
            <person name="Nie Y."/>
            <person name="Tang Y."/>
        </authorList>
    </citation>
    <scope>NUCLEOTIDE SEQUENCE [LARGE SCALE GENOMIC DNA]</scope>
    <source>
        <strain evidence="2 3">YIM 80766</strain>
    </source>
</reference>
<dbReference type="OrthoDB" id="5621159at2"/>
<dbReference type="SUPFAM" id="SSF53300">
    <property type="entry name" value="vWA-like"/>
    <property type="match status" value="1"/>
</dbReference>
<keyword evidence="3" id="KW-1185">Reference proteome</keyword>
<dbReference type="InterPro" id="IPR002035">
    <property type="entry name" value="VWF_A"/>
</dbReference>
<gene>
    <name evidence="2" type="ORF">A6035_04315</name>
</gene>
<proteinExistence type="predicted"/>
<sequence>MARHSASPRDGNPAARRVVLVGAAIVAAVLLVGLVVSGLSRAGVAGFCGADPRISVAVEPDIVEHVRVLAEHADGCHAFDVEPVSSADMSARTVSREALPDIWVPDSAVRLAQMSQDVQIPFETVLNSLASTPVVIASRDAGVDMSTWITALGTPGLMMGDPVRSGVVDAPILAATSEVEMLRSAPEALGASMAMLAQGQMSRMEVPPTSREMLDRVIAGGGAAIVTERDAVLAQRAAPDSGLEVYAPATGAVFLTYPVAVTTQDPTRRAEVAGAAEALRDATAAIAVVDGRSRDGFRTAFRAPLTGGQGAGETEALVVRDANRAHSALRHWRLLAMPGRSLVLVDTSGSMGFGVPGTDRTRIQALVETAGAGLGQFPDDAELGLWAFGGAAGSDGLPYAEVAALQRLDAAAPGGTHRAALGGALASLPGMVGGGTDLYRSVLDAYAMVRSGYDPNMVNSIIVISDGADDATSDIGADEFFARLDEMVDPSRPVIVVTVSLLDETGSGTLAQIAHATGGSSHVARTPEEVVRVFAEAVGRRGASARP</sequence>
<dbReference type="InterPro" id="IPR036465">
    <property type="entry name" value="vWFA_dom_sf"/>
</dbReference>
<dbReference type="EMBL" id="CP015449">
    <property type="protein sequence ID" value="AWH91520.1"/>
    <property type="molecule type" value="Genomic_DNA"/>
</dbReference>
<dbReference type="PROSITE" id="PS50234">
    <property type="entry name" value="VWFA"/>
    <property type="match status" value="1"/>
</dbReference>
<dbReference type="Pfam" id="PF13531">
    <property type="entry name" value="SBP_bac_11"/>
    <property type="match status" value="1"/>
</dbReference>
<accession>A0A2S1R5D8</accession>
<evidence type="ECO:0000259" key="1">
    <source>
        <dbReference type="PROSITE" id="PS50234"/>
    </source>
</evidence>
<organism evidence="2 3">
    <name type="scientific">Dietzia lutea</name>
    <dbReference type="NCBI Taxonomy" id="546160"/>
    <lineage>
        <taxon>Bacteria</taxon>
        <taxon>Bacillati</taxon>
        <taxon>Actinomycetota</taxon>
        <taxon>Actinomycetes</taxon>
        <taxon>Mycobacteriales</taxon>
        <taxon>Dietziaceae</taxon>
        <taxon>Dietzia</taxon>
    </lineage>
</organism>
<dbReference type="SMART" id="SM00327">
    <property type="entry name" value="VWA"/>
    <property type="match status" value="1"/>
</dbReference>
<protein>
    <recommendedName>
        <fullName evidence="1">VWFA domain-containing protein</fullName>
    </recommendedName>
</protein>
<dbReference type="Gene3D" id="3.40.50.410">
    <property type="entry name" value="von Willebrand factor, type A domain"/>
    <property type="match status" value="1"/>
</dbReference>
<evidence type="ECO:0000313" key="2">
    <source>
        <dbReference type="EMBL" id="AWH91520.1"/>
    </source>
</evidence>
<dbReference type="KEGG" id="dlu:A6035_04315"/>
<feature type="domain" description="VWFA" evidence="1">
    <location>
        <begin position="340"/>
        <end position="538"/>
    </location>
</feature>
<evidence type="ECO:0000313" key="3">
    <source>
        <dbReference type="Proteomes" id="UP000244928"/>
    </source>
</evidence>
<name>A0A2S1R5D8_9ACTN</name>
<dbReference type="RefSeq" id="WP_108846780.1">
    <property type="nucleotide sequence ID" value="NZ_CP015449.1"/>
</dbReference>
<dbReference type="AlphaFoldDB" id="A0A2S1R5D8"/>